<dbReference type="EMBL" id="CM002804">
    <property type="protein sequence ID" value="KEI65232.1"/>
    <property type="molecule type" value="Genomic_DNA"/>
</dbReference>
<geneLocation type="plasmid" evidence="1 2">
    <name>pPA115</name>
</geneLocation>
<gene>
    <name evidence="1" type="ORF">A19Y_9023</name>
</gene>
<dbReference type="RefSeq" id="WP_081846496.1">
    <property type="nucleotide sequence ID" value="NZ_CM002804.1"/>
</dbReference>
<keyword evidence="2" id="KW-1185">Reference proteome</keyword>
<keyword evidence="1" id="KW-0614">Plasmid</keyword>
<name>A0A073CBB8_PLAA1</name>
<dbReference type="Proteomes" id="UP000027395">
    <property type="component" value="Plasmid pPA115"/>
</dbReference>
<reference evidence="1 2" key="1">
    <citation type="journal article" date="2014" name="Appl. Environ. Microbiol.">
        <title>Elucidation of insertion elements encoded on plasmids and in vitro construction of shuttle vectors from the toxic cyanobacterium Planktothrix.</title>
        <authorList>
            <person name="Christiansen G."/>
            <person name="Goesmann A."/>
            <person name="Kurmayer R."/>
        </authorList>
    </citation>
    <scope>NUCLEOTIDE SEQUENCE [LARGE SCALE GENOMIC DNA]</scope>
    <source>
        <strain evidence="1 2">NIVA-CYA 126/8</strain>
        <plasmid evidence="1">pPA115</plasmid>
    </source>
</reference>
<dbReference type="AlphaFoldDB" id="A0A073CBB8"/>
<proteinExistence type="predicted"/>
<dbReference type="PATRIC" id="fig|388467.6.peg.4649"/>
<evidence type="ECO:0000313" key="2">
    <source>
        <dbReference type="Proteomes" id="UP000027395"/>
    </source>
</evidence>
<evidence type="ECO:0000313" key="1">
    <source>
        <dbReference type="EMBL" id="KEI65232.1"/>
    </source>
</evidence>
<protein>
    <submittedName>
        <fullName evidence="1">Uncharacterized protein</fullName>
    </submittedName>
</protein>
<accession>A0A073CBB8</accession>
<dbReference type="HOGENOM" id="CLU_1944206_0_0_3"/>
<sequence>MSELPSVNLANELYMADVSANSPLPKHYIWQSPLLLPQDLSDFQEFDQRVKQAGILWLKNDDLRPYNLLIVTHRTAWISYLFQRAQIPNQVPTIAGPIYRRLVRKGIVLPPYPLLYQEYQAARDLNKSIVQNNQ</sequence>
<organism evidence="1 2">
    <name type="scientific">Planktothrix agardhii (strain NIVA-CYA 126/8)</name>
    <dbReference type="NCBI Taxonomy" id="388467"/>
    <lineage>
        <taxon>Bacteria</taxon>
        <taxon>Bacillati</taxon>
        <taxon>Cyanobacteriota</taxon>
        <taxon>Cyanophyceae</taxon>
        <taxon>Oscillatoriophycideae</taxon>
        <taxon>Oscillatoriales</taxon>
        <taxon>Microcoleaceae</taxon>
        <taxon>Planktothrix</taxon>
    </lineage>
</organism>